<reference evidence="1" key="1">
    <citation type="journal article" date="2018" name="Genome Biol.">
        <title>SKESA: strategic k-mer extension for scrupulous assemblies.</title>
        <authorList>
            <person name="Souvorov A."/>
            <person name="Agarwala R."/>
            <person name="Lipman D.J."/>
        </authorList>
    </citation>
    <scope>NUCLEOTIDE SEQUENCE</scope>
    <source>
        <strain evidence="1">Salmonella enterica</strain>
    </source>
</reference>
<protein>
    <submittedName>
        <fullName evidence="1">Uncharacterized protein</fullName>
    </submittedName>
</protein>
<dbReference type="AlphaFoldDB" id="A0A6Y4F5B2"/>
<dbReference type="EMBL" id="DAAHCN010000017">
    <property type="protein sequence ID" value="HAB5588768.1"/>
    <property type="molecule type" value="Genomic_DNA"/>
</dbReference>
<evidence type="ECO:0000313" key="1">
    <source>
        <dbReference type="EMBL" id="HAB5588768.1"/>
    </source>
</evidence>
<accession>A0A6Y4F5B2</accession>
<name>A0A6Y4F5B2_SALMU</name>
<sequence>MTGKAVGTTKGTTISVRRKLYEKIFSIVSEINFKCGFIDGKCLQQSDVFECLTVKFTPKLMGLTENGFTSHLQNRIDSEGKKTTIYINGRTLVALDRVTQAINLILKPPSSFITRTDVLEVLILHCADDVRDYYLTKYKAKEGYYEQKK</sequence>
<proteinExistence type="predicted"/>
<organism evidence="1">
    <name type="scientific">Salmonella muenchen</name>
    <dbReference type="NCBI Taxonomy" id="596"/>
    <lineage>
        <taxon>Bacteria</taxon>
        <taxon>Pseudomonadati</taxon>
        <taxon>Pseudomonadota</taxon>
        <taxon>Gammaproteobacteria</taxon>
        <taxon>Enterobacterales</taxon>
        <taxon>Enterobacteriaceae</taxon>
        <taxon>Salmonella</taxon>
    </lineage>
</organism>
<reference evidence="1" key="2">
    <citation type="submission" date="2019-10" db="EMBL/GenBank/DDBJ databases">
        <authorList>
            <consortium name="NCBI Pathogen Detection Project"/>
        </authorList>
    </citation>
    <scope>NUCLEOTIDE SEQUENCE</scope>
    <source>
        <strain evidence="1">Salmonella enterica</strain>
    </source>
</reference>
<gene>
    <name evidence="1" type="ORF">GB227_22675</name>
</gene>
<comment type="caution">
    <text evidence="1">The sequence shown here is derived from an EMBL/GenBank/DDBJ whole genome shotgun (WGS) entry which is preliminary data.</text>
</comment>